<protein>
    <submittedName>
        <fullName evidence="1">Uncharacterized protein</fullName>
    </submittedName>
</protein>
<dbReference type="Proteomes" id="UP000092971">
    <property type="component" value="Chromosome"/>
</dbReference>
<dbReference type="EMBL" id="CP014672">
    <property type="protein sequence ID" value="ANW97706.1"/>
    <property type="molecule type" value="Genomic_DNA"/>
</dbReference>
<evidence type="ECO:0000313" key="1">
    <source>
        <dbReference type="EMBL" id="ANW97706.1"/>
    </source>
</evidence>
<dbReference type="RefSeq" id="WP_065821250.1">
    <property type="nucleotide sequence ID" value="NZ_CP014672.1"/>
</dbReference>
<sequence>MSRSWDDKLKKITYDYITIESEEFYGVAYAVLQGEMSIVTQRNGRLDLSVDSIPALCQELMDIYETYKDNNNIMSGFYDKTKNAALKG</sequence>
<organism evidence="1 2">
    <name type="scientific">Thermoclostridium stercorarium subsp. thermolacticum DSM 2910</name>
    <dbReference type="NCBI Taxonomy" id="1121336"/>
    <lineage>
        <taxon>Bacteria</taxon>
        <taxon>Bacillati</taxon>
        <taxon>Bacillota</taxon>
        <taxon>Clostridia</taxon>
        <taxon>Eubacteriales</taxon>
        <taxon>Oscillospiraceae</taxon>
        <taxon>Thermoclostridium</taxon>
    </lineage>
</organism>
<evidence type="ECO:0000313" key="2">
    <source>
        <dbReference type="Proteomes" id="UP000092971"/>
    </source>
</evidence>
<dbReference type="AlphaFoldDB" id="A0A1B1YAC3"/>
<accession>A0A1B1YAC3</accession>
<name>A0A1B1YAC3_THEST</name>
<proteinExistence type="predicted"/>
<reference evidence="1 2" key="1">
    <citation type="submission" date="2016-02" db="EMBL/GenBank/DDBJ databases">
        <title>Comparison of Clostridium stercorarium subspecies using comparative genomics and transcriptomics.</title>
        <authorList>
            <person name="Schellenberg J."/>
            <person name="Thallinger G."/>
            <person name="Levin D.B."/>
            <person name="Zhang X."/>
            <person name="Alvare G."/>
            <person name="Fristensky B."/>
            <person name="Sparling R."/>
        </authorList>
    </citation>
    <scope>NUCLEOTIDE SEQUENCE [LARGE SCALE GENOMIC DNA]</scope>
    <source>
        <strain evidence="1 2">DSM 2910</strain>
    </source>
</reference>
<gene>
    <name evidence="1" type="ORF">CSTERTH_00995</name>
</gene>